<dbReference type="Proteomes" id="UP001152798">
    <property type="component" value="Chromosome 5"/>
</dbReference>
<accession>A0A9P0MUC3</accession>
<evidence type="ECO:0000313" key="2">
    <source>
        <dbReference type="EMBL" id="CAH1402852.1"/>
    </source>
</evidence>
<dbReference type="AlphaFoldDB" id="A0A9P0MUC3"/>
<reference evidence="2" key="1">
    <citation type="submission" date="2022-01" db="EMBL/GenBank/DDBJ databases">
        <authorList>
            <person name="King R."/>
        </authorList>
    </citation>
    <scope>NUCLEOTIDE SEQUENCE</scope>
</reference>
<dbReference type="OrthoDB" id="10487600at2759"/>
<protein>
    <submittedName>
        <fullName evidence="2">Uncharacterized protein</fullName>
    </submittedName>
</protein>
<feature type="compositionally biased region" description="Basic and acidic residues" evidence="1">
    <location>
        <begin position="49"/>
        <end position="67"/>
    </location>
</feature>
<name>A0A9P0MUC3_NEZVI</name>
<evidence type="ECO:0000256" key="1">
    <source>
        <dbReference type="SAM" id="MobiDB-lite"/>
    </source>
</evidence>
<dbReference type="EMBL" id="OV725081">
    <property type="protein sequence ID" value="CAH1402852.1"/>
    <property type="molecule type" value="Genomic_DNA"/>
</dbReference>
<proteinExistence type="predicted"/>
<sequence length="212" mass="24440">MANIRNLASEQWATSDSSTSSILIPYLAGVNHILPASYLPLTRPTSHGDGSRRDRSTKRDTDRSEIEERDMRKILKCKSYWMDVKTTARAPDARNGFTPFERESSQIRHSFIRNPNTLPMGHSYSSNPVLPSPSLLLLLLLRPSFLSFLDRANRAGFWSYQLLPYFKNRIARLETVLRKAEPEGGILKKTRYINKDIERRSNRKACMAIWLR</sequence>
<keyword evidence="3" id="KW-1185">Reference proteome</keyword>
<feature type="region of interest" description="Disordered" evidence="1">
    <location>
        <begin position="39"/>
        <end position="67"/>
    </location>
</feature>
<evidence type="ECO:0000313" key="3">
    <source>
        <dbReference type="Proteomes" id="UP001152798"/>
    </source>
</evidence>
<organism evidence="2 3">
    <name type="scientific">Nezara viridula</name>
    <name type="common">Southern green stink bug</name>
    <name type="synonym">Cimex viridulus</name>
    <dbReference type="NCBI Taxonomy" id="85310"/>
    <lineage>
        <taxon>Eukaryota</taxon>
        <taxon>Metazoa</taxon>
        <taxon>Ecdysozoa</taxon>
        <taxon>Arthropoda</taxon>
        <taxon>Hexapoda</taxon>
        <taxon>Insecta</taxon>
        <taxon>Pterygota</taxon>
        <taxon>Neoptera</taxon>
        <taxon>Paraneoptera</taxon>
        <taxon>Hemiptera</taxon>
        <taxon>Heteroptera</taxon>
        <taxon>Panheteroptera</taxon>
        <taxon>Pentatomomorpha</taxon>
        <taxon>Pentatomoidea</taxon>
        <taxon>Pentatomidae</taxon>
        <taxon>Pentatominae</taxon>
        <taxon>Nezara</taxon>
    </lineage>
</organism>
<gene>
    <name evidence="2" type="ORF">NEZAVI_LOCUS11573</name>
</gene>